<reference evidence="1 2" key="1">
    <citation type="submission" date="2023-12" db="EMBL/GenBank/DDBJ databases">
        <title>A high-quality genome assembly for Dillenia turbinata (Dilleniales).</title>
        <authorList>
            <person name="Chanderbali A."/>
        </authorList>
    </citation>
    <scope>NUCLEOTIDE SEQUENCE [LARGE SCALE GENOMIC DNA]</scope>
    <source>
        <strain evidence="1">LSX21</strain>
        <tissue evidence="1">Leaf</tissue>
    </source>
</reference>
<name>A0AAN8URX6_9MAGN</name>
<evidence type="ECO:0000313" key="1">
    <source>
        <dbReference type="EMBL" id="KAK6922028.1"/>
    </source>
</evidence>
<comment type="caution">
    <text evidence="1">The sequence shown here is derived from an EMBL/GenBank/DDBJ whole genome shotgun (WGS) entry which is preliminary data.</text>
</comment>
<keyword evidence="2" id="KW-1185">Reference proteome</keyword>
<dbReference type="EMBL" id="JBAMMX010000019">
    <property type="protein sequence ID" value="KAK6922028.1"/>
    <property type="molecule type" value="Genomic_DNA"/>
</dbReference>
<protein>
    <submittedName>
        <fullName evidence="1">Uncharacterized protein</fullName>
    </submittedName>
</protein>
<accession>A0AAN8URX6</accession>
<dbReference type="AlphaFoldDB" id="A0AAN8URX6"/>
<dbReference type="Proteomes" id="UP001370490">
    <property type="component" value="Unassembled WGS sequence"/>
</dbReference>
<proteinExistence type="predicted"/>
<evidence type="ECO:0000313" key="2">
    <source>
        <dbReference type="Proteomes" id="UP001370490"/>
    </source>
</evidence>
<organism evidence="1 2">
    <name type="scientific">Dillenia turbinata</name>
    <dbReference type="NCBI Taxonomy" id="194707"/>
    <lineage>
        <taxon>Eukaryota</taxon>
        <taxon>Viridiplantae</taxon>
        <taxon>Streptophyta</taxon>
        <taxon>Embryophyta</taxon>
        <taxon>Tracheophyta</taxon>
        <taxon>Spermatophyta</taxon>
        <taxon>Magnoliopsida</taxon>
        <taxon>eudicotyledons</taxon>
        <taxon>Gunneridae</taxon>
        <taxon>Pentapetalae</taxon>
        <taxon>Dilleniales</taxon>
        <taxon>Dilleniaceae</taxon>
        <taxon>Dillenia</taxon>
    </lineage>
</organism>
<sequence>MLFPGATAGNISSIAEGESEVLRWDVLQGPVGFLESVDDFVEPKDTRNFTQFSVGYVGREDLPSGNDQFEPKFGKCQTLEEREKTFYARNQTLH</sequence>
<gene>
    <name evidence="1" type="ORF">RJ641_012535</name>
</gene>